<dbReference type="WBParaSite" id="HCON_00084230-00001">
    <property type="protein sequence ID" value="HCON_00084230-00001"/>
    <property type="gene ID" value="HCON_00084230"/>
</dbReference>
<dbReference type="OrthoDB" id="410104at2759"/>
<proteinExistence type="predicted"/>
<dbReference type="AlphaFoldDB" id="A0A7I4YD36"/>
<evidence type="ECO:0000313" key="2">
    <source>
        <dbReference type="Proteomes" id="UP000025227"/>
    </source>
</evidence>
<organism evidence="2 3">
    <name type="scientific">Haemonchus contortus</name>
    <name type="common">Barber pole worm</name>
    <dbReference type="NCBI Taxonomy" id="6289"/>
    <lineage>
        <taxon>Eukaryota</taxon>
        <taxon>Metazoa</taxon>
        <taxon>Ecdysozoa</taxon>
        <taxon>Nematoda</taxon>
        <taxon>Chromadorea</taxon>
        <taxon>Rhabditida</taxon>
        <taxon>Rhabditina</taxon>
        <taxon>Rhabditomorpha</taxon>
        <taxon>Strongyloidea</taxon>
        <taxon>Trichostrongylidae</taxon>
        <taxon>Haemonchus</taxon>
    </lineage>
</organism>
<name>A0A7I4YD36_HAECO</name>
<dbReference type="PANTHER" id="PTHR47027">
    <property type="entry name" value="REVERSE TRANSCRIPTASE DOMAIN-CONTAINING PROTEIN"/>
    <property type="match status" value="1"/>
</dbReference>
<sequence>MLQEGAIPEKDSPNARKGGKVGGGSTVSRNRGIESTKIDMWAKVCHKHKGRCTFRKNPPNKKITDVQKLVTIFMAPPVHTRIRSELYNNLTTRTSPFYEEVIIIVKSGARQGDTTSPKFSVESIMRHLEWEDLGVKVDGRFLHHLRFADDIVPITPNIEQAERMLAEFDSACGKIDLRLNLTRTMLMRNELGRDAPSKLNGTNISECSSCVYPGREVNMMNDLAPELSRRKRAE</sequence>
<dbReference type="PANTHER" id="PTHR47027:SF20">
    <property type="entry name" value="REVERSE TRANSCRIPTASE-LIKE PROTEIN WITH RNA-DIRECTED DNA POLYMERASE DOMAIN"/>
    <property type="match status" value="1"/>
</dbReference>
<evidence type="ECO:0000256" key="1">
    <source>
        <dbReference type="SAM" id="MobiDB-lite"/>
    </source>
</evidence>
<reference evidence="3" key="1">
    <citation type="submission" date="2020-12" db="UniProtKB">
        <authorList>
            <consortium name="WormBaseParasite"/>
        </authorList>
    </citation>
    <scope>IDENTIFICATION</scope>
    <source>
        <strain evidence="3">MHco3</strain>
    </source>
</reference>
<feature type="region of interest" description="Disordered" evidence="1">
    <location>
        <begin position="1"/>
        <end position="32"/>
    </location>
</feature>
<evidence type="ECO:0000313" key="3">
    <source>
        <dbReference type="WBParaSite" id="HCON_00084230-00001"/>
    </source>
</evidence>
<keyword evidence="2" id="KW-1185">Reference proteome</keyword>
<accession>A0A7I4YD36</accession>
<dbReference type="Proteomes" id="UP000025227">
    <property type="component" value="Unplaced"/>
</dbReference>
<protein>
    <submittedName>
        <fullName evidence="3">Reverse transcriptase domain-containing protein</fullName>
    </submittedName>
</protein>